<dbReference type="OMA" id="LRCKCEC"/>
<dbReference type="Ensembl" id="ENSAPLT00000042636.1">
    <property type="protein sequence ID" value="ENSAPLP00000024620.1"/>
    <property type="gene ID" value="ENSAPLG00000029757.1"/>
</dbReference>
<reference evidence="2" key="3">
    <citation type="submission" date="2025-09" db="UniProtKB">
        <authorList>
            <consortium name="Ensembl"/>
        </authorList>
    </citation>
    <scope>IDENTIFICATION</scope>
</reference>
<protein>
    <submittedName>
        <fullName evidence="2">Uncharacterized protein</fullName>
    </submittedName>
</protein>
<dbReference type="PANTHER" id="PTHR21041:SF17">
    <property type="entry name" value="E3 UBIQUITIN-PROTEIN LIGASE DCST1"/>
    <property type="match status" value="1"/>
</dbReference>
<feature type="region of interest" description="Disordered" evidence="1">
    <location>
        <begin position="287"/>
        <end position="309"/>
    </location>
</feature>
<dbReference type="Proteomes" id="UP000016666">
    <property type="component" value="Unassembled WGS sequence"/>
</dbReference>
<reference evidence="3" key="1">
    <citation type="submission" date="2017-10" db="EMBL/GenBank/DDBJ databases">
        <title>A new Pekin duck reference genome.</title>
        <authorList>
            <person name="Hou Z.-C."/>
            <person name="Zhou Z.-K."/>
            <person name="Zhu F."/>
            <person name="Hou S.-S."/>
        </authorList>
    </citation>
    <scope>NUCLEOTIDE SEQUENCE [LARGE SCALE GENOMIC DNA]</scope>
</reference>
<dbReference type="STRING" id="8840.ENSAPLP00000024620"/>
<accession>A0A493TG13</accession>
<feature type="compositionally biased region" description="Low complexity" evidence="1">
    <location>
        <begin position="290"/>
        <end position="301"/>
    </location>
</feature>
<evidence type="ECO:0000313" key="3">
    <source>
        <dbReference type="Proteomes" id="UP000016666"/>
    </source>
</evidence>
<evidence type="ECO:0000256" key="1">
    <source>
        <dbReference type="SAM" id="MobiDB-lite"/>
    </source>
</evidence>
<dbReference type="InterPro" id="IPR051856">
    <property type="entry name" value="CSR-E3_Ligase_Protein"/>
</dbReference>
<evidence type="ECO:0000313" key="2">
    <source>
        <dbReference type="Ensembl" id="ENSAPLP00000024620.1"/>
    </source>
</evidence>
<keyword evidence="3" id="KW-1185">Reference proteome</keyword>
<dbReference type="AlphaFoldDB" id="A0A493TG13"/>
<organism evidence="2 3">
    <name type="scientific">Anas platyrhynchos platyrhynchos</name>
    <name type="common">Northern mallard</name>
    <dbReference type="NCBI Taxonomy" id="8840"/>
    <lineage>
        <taxon>Eukaryota</taxon>
        <taxon>Metazoa</taxon>
        <taxon>Chordata</taxon>
        <taxon>Craniata</taxon>
        <taxon>Vertebrata</taxon>
        <taxon>Euteleostomi</taxon>
        <taxon>Archelosauria</taxon>
        <taxon>Archosauria</taxon>
        <taxon>Dinosauria</taxon>
        <taxon>Saurischia</taxon>
        <taxon>Theropoda</taxon>
        <taxon>Coelurosauria</taxon>
        <taxon>Aves</taxon>
        <taxon>Neognathae</taxon>
        <taxon>Galloanserae</taxon>
        <taxon>Anseriformes</taxon>
        <taxon>Anatidae</taxon>
        <taxon>Anatinae</taxon>
        <taxon>Anas</taxon>
    </lineage>
</organism>
<reference evidence="2" key="2">
    <citation type="submission" date="2025-08" db="UniProtKB">
        <authorList>
            <consortium name="Ensembl"/>
        </authorList>
    </citation>
    <scope>IDENTIFICATION</scope>
</reference>
<feature type="region of interest" description="Disordered" evidence="1">
    <location>
        <begin position="175"/>
        <end position="202"/>
    </location>
</feature>
<dbReference type="PANTHER" id="PTHR21041">
    <property type="entry name" value="DENDRITIC CELL-SPECIFIC TRANSMEMBRANE PROTEIN"/>
    <property type="match status" value="1"/>
</dbReference>
<sequence length="309" mass="33280">MNLSETRKVQLTCGLAGVTALGWATSPHIRCASLLVVPKFLGKEGRVFVLSFVLAAIYNGRDPHPLPSRGPWFWGGGVSEPALPAPGPVANVWHNLDEVIRAVGCVTELQVNHSRHLWRVSTVPLRMVMEDMVVRLRGGGRREGAGGRGAEPLPPPAAWWAEAGRRDAEHLARLRGAQRGGGQRGGVRPEAGRAHGLAGRAQHPEAVRNENQTALHVCGGPGHAAVPGLVRQEAQGLHGAYRRAPHQPPPLLAHEVQVPLPHRQGHAQLVLGQDPCRGQLWADVRHAEQLRQQPQPALQRQSGHRGGAP</sequence>
<proteinExistence type="predicted"/>
<name>A0A493TG13_ANAPP</name>